<sequence>MKTTTGKEYFQSFITLCINALNFDGKTKSLQDAGKGKIKKSDGLKYDEVQTIIGEHYKLKFQDFLPQHNNNRFDVLISRSKTNQEEVIKTKLKIPYHFSIWADYELYFSKRPIKAKDNFYLQNSRCTMVQFLKGWGFSDEEIMSLSHHKSLVGLHAYEQPKEKLQKQTNNNLVNSLFGNKMQCEENRSIYSTECELSSMFTSTLQYTKDHNISLSNDNHPLQESTNIQKNTTNTDT</sequence>
<evidence type="ECO:0000313" key="3">
    <source>
        <dbReference type="Proteomes" id="UP000615446"/>
    </source>
</evidence>
<evidence type="ECO:0000313" key="2">
    <source>
        <dbReference type="EMBL" id="GES84270.1"/>
    </source>
</evidence>
<gene>
    <name evidence="2" type="ORF">RCL2_001139400</name>
</gene>
<feature type="region of interest" description="Disordered" evidence="1">
    <location>
        <begin position="211"/>
        <end position="236"/>
    </location>
</feature>
<dbReference type="AlphaFoldDB" id="A0A8H3LEN3"/>
<protein>
    <submittedName>
        <fullName evidence="2">Uncharacterized protein</fullName>
    </submittedName>
</protein>
<accession>A0A8H3LEN3</accession>
<dbReference type="OrthoDB" id="2449280at2759"/>
<organism evidence="2 3">
    <name type="scientific">Rhizophagus clarus</name>
    <dbReference type="NCBI Taxonomy" id="94130"/>
    <lineage>
        <taxon>Eukaryota</taxon>
        <taxon>Fungi</taxon>
        <taxon>Fungi incertae sedis</taxon>
        <taxon>Mucoromycota</taxon>
        <taxon>Glomeromycotina</taxon>
        <taxon>Glomeromycetes</taxon>
        <taxon>Glomerales</taxon>
        <taxon>Glomeraceae</taxon>
        <taxon>Rhizophagus</taxon>
    </lineage>
</organism>
<comment type="caution">
    <text evidence="2">The sequence shown here is derived from an EMBL/GenBank/DDBJ whole genome shotgun (WGS) entry which is preliminary data.</text>
</comment>
<proteinExistence type="predicted"/>
<reference evidence="2" key="1">
    <citation type="submission" date="2019-10" db="EMBL/GenBank/DDBJ databases">
        <title>Conservation and host-specific expression of non-tandemly repeated heterogenous ribosome RNA gene in arbuscular mycorrhizal fungi.</title>
        <authorList>
            <person name="Maeda T."/>
            <person name="Kobayashi Y."/>
            <person name="Nakagawa T."/>
            <person name="Ezawa T."/>
            <person name="Yamaguchi K."/>
            <person name="Bino T."/>
            <person name="Nishimoto Y."/>
            <person name="Shigenobu S."/>
            <person name="Kawaguchi M."/>
        </authorList>
    </citation>
    <scope>NUCLEOTIDE SEQUENCE</scope>
    <source>
        <strain evidence="2">HR1</strain>
    </source>
</reference>
<evidence type="ECO:0000256" key="1">
    <source>
        <dbReference type="SAM" id="MobiDB-lite"/>
    </source>
</evidence>
<name>A0A8H3LEN3_9GLOM</name>
<dbReference type="Proteomes" id="UP000615446">
    <property type="component" value="Unassembled WGS sequence"/>
</dbReference>
<dbReference type="EMBL" id="BLAL01000079">
    <property type="protein sequence ID" value="GES84270.1"/>
    <property type="molecule type" value="Genomic_DNA"/>
</dbReference>